<keyword evidence="1 3" id="KW-0863">Zinc-finger</keyword>
<evidence type="ECO:0000313" key="5">
    <source>
        <dbReference type="EMBL" id="CEK65247.1"/>
    </source>
</evidence>
<evidence type="ECO:0000256" key="3">
    <source>
        <dbReference type="PROSITE-ProRule" id="PRU00175"/>
    </source>
</evidence>
<keyword evidence="1 3" id="KW-0479">Metal-binding</keyword>
<accession>A0A0B6ZA19</accession>
<protein>
    <recommendedName>
        <fullName evidence="4">RING-type domain-containing protein</fullName>
    </recommendedName>
</protein>
<name>A0A0B6ZA19_9EUPU</name>
<evidence type="ECO:0000259" key="4">
    <source>
        <dbReference type="PROSITE" id="PS50089"/>
    </source>
</evidence>
<dbReference type="InterPro" id="IPR001841">
    <property type="entry name" value="Znf_RING"/>
</dbReference>
<dbReference type="EMBL" id="HACG01018382">
    <property type="protein sequence ID" value="CEK65247.1"/>
    <property type="molecule type" value="Transcribed_RNA"/>
</dbReference>
<dbReference type="InterPro" id="IPR013083">
    <property type="entry name" value="Znf_RING/FYVE/PHD"/>
</dbReference>
<keyword evidence="2" id="KW-0862">Zinc</keyword>
<dbReference type="SUPFAM" id="SSF57850">
    <property type="entry name" value="RING/U-box"/>
    <property type="match status" value="1"/>
</dbReference>
<organism evidence="5">
    <name type="scientific">Arion vulgaris</name>
    <dbReference type="NCBI Taxonomy" id="1028688"/>
    <lineage>
        <taxon>Eukaryota</taxon>
        <taxon>Metazoa</taxon>
        <taxon>Spiralia</taxon>
        <taxon>Lophotrochozoa</taxon>
        <taxon>Mollusca</taxon>
        <taxon>Gastropoda</taxon>
        <taxon>Heterobranchia</taxon>
        <taxon>Euthyneura</taxon>
        <taxon>Panpulmonata</taxon>
        <taxon>Eupulmonata</taxon>
        <taxon>Stylommatophora</taxon>
        <taxon>Helicina</taxon>
        <taxon>Arionoidea</taxon>
        <taxon>Arionidae</taxon>
        <taxon>Arion</taxon>
    </lineage>
</organism>
<evidence type="ECO:0000256" key="2">
    <source>
        <dbReference type="ARBA" id="ARBA00022833"/>
    </source>
</evidence>
<proteinExistence type="predicted"/>
<dbReference type="PROSITE" id="PS50089">
    <property type="entry name" value="ZF_RING_2"/>
    <property type="match status" value="1"/>
</dbReference>
<feature type="non-terminal residue" evidence="5">
    <location>
        <position position="192"/>
    </location>
</feature>
<sequence>MSQVEEIAFRDLKCASCSQILQQPVQLSTCFHIICFRCQQNLNRNGTKITCPQCNKDSEMELIPHQEIMTCDLSPDHGVAQWDCFECGKSICSICRDTHTEGHRITLKAYPALLARNIWTEASLDTPSQEQDRTDDTNSTANQCPICDVDLCKHAEALQSLITGPQKYDDHCQQKDHVVNDIPRKLNFFCLE</sequence>
<gene>
    <name evidence="5" type="primary">ORF54403</name>
</gene>
<feature type="domain" description="RING-type" evidence="4">
    <location>
        <begin position="14"/>
        <end position="55"/>
    </location>
</feature>
<dbReference type="AlphaFoldDB" id="A0A0B6ZA19"/>
<reference evidence="5" key="1">
    <citation type="submission" date="2014-12" db="EMBL/GenBank/DDBJ databases">
        <title>Insight into the proteome of Arion vulgaris.</title>
        <authorList>
            <person name="Aradska J."/>
            <person name="Bulat T."/>
            <person name="Smidak R."/>
            <person name="Sarate P."/>
            <person name="Gangsoo J."/>
            <person name="Sialana F."/>
            <person name="Bilban M."/>
            <person name="Lubec G."/>
        </authorList>
    </citation>
    <scope>NUCLEOTIDE SEQUENCE</scope>
    <source>
        <tissue evidence="5">Skin</tissue>
    </source>
</reference>
<evidence type="ECO:0000256" key="1">
    <source>
        <dbReference type="ARBA" id="ARBA00022771"/>
    </source>
</evidence>
<dbReference type="Gene3D" id="3.30.40.10">
    <property type="entry name" value="Zinc/RING finger domain, C3HC4 (zinc finger)"/>
    <property type="match status" value="1"/>
</dbReference>
<dbReference type="GO" id="GO:0008270">
    <property type="term" value="F:zinc ion binding"/>
    <property type="evidence" value="ECO:0007669"/>
    <property type="project" value="UniProtKB-KW"/>
</dbReference>